<accession>A0ABC8KCL5</accession>
<sequence>VSYVVSFHFCCCYIETYVSEERTCYTMKHVVELMPFEGVNRAFPYVSTNEAQTPVIFKLVHSKNFNVGVHSLILLDKISSKNKIVSDKFYRALYSKLLLSSAMNSSKESSILLSSVFLLSITLKCLLGFSPEI</sequence>
<dbReference type="InterPro" id="IPR040155">
    <property type="entry name" value="CEBPZ/Mak21-like"/>
</dbReference>
<proteinExistence type="inferred from homology"/>
<comment type="similarity">
    <text evidence="1">Belongs to the CBF/MAK21 family.</text>
</comment>
<evidence type="ECO:0000256" key="1">
    <source>
        <dbReference type="ARBA" id="ARBA00007797"/>
    </source>
</evidence>
<keyword evidence="4" id="KW-1185">Reference proteome</keyword>
<evidence type="ECO:0000313" key="3">
    <source>
        <dbReference type="EMBL" id="CAH8354607.1"/>
    </source>
</evidence>
<dbReference type="InterPro" id="IPR005612">
    <property type="entry name" value="CCAAT-binding_factor"/>
</dbReference>
<evidence type="ECO:0000313" key="4">
    <source>
        <dbReference type="Proteomes" id="UP001642260"/>
    </source>
</evidence>
<evidence type="ECO:0000259" key="2">
    <source>
        <dbReference type="Pfam" id="PF03914"/>
    </source>
</evidence>
<dbReference type="AlphaFoldDB" id="A0ABC8KCL5"/>
<comment type="caution">
    <text evidence="3">The sequence shown here is derived from an EMBL/GenBank/DDBJ whole genome shotgun (WGS) entry which is preliminary data.</text>
</comment>
<name>A0ABC8KCL5_ERUVS</name>
<dbReference type="Proteomes" id="UP001642260">
    <property type="component" value="Unassembled WGS sequence"/>
</dbReference>
<protein>
    <recommendedName>
        <fullName evidence="2">CCAAT-binding factor domain-containing protein</fullName>
    </recommendedName>
</protein>
<dbReference type="GO" id="GO:0005634">
    <property type="term" value="C:nucleus"/>
    <property type="evidence" value="ECO:0007669"/>
    <property type="project" value="UniProtKB-ARBA"/>
</dbReference>
<feature type="domain" description="CCAAT-binding factor" evidence="2">
    <location>
        <begin position="69"/>
        <end position="117"/>
    </location>
</feature>
<organism evidence="3 4">
    <name type="scientific">Eruca vesicaria subsp. sativa</name>
    <name type="common">Garden rocket</name>
    <name type="synonym">Eruca sativa</name>
    <dbReference type="NCBI Taxonomy" id="29727"/>
    <lineage>
        <taxon>Eukaryota</taxon>
        <taxon>Viridiplantae</taxon>
        <taxon>Streptophyta</taxon>
        <taxon>Embryophyta</taxon>
        <taxon>Tracheophyta</taxon>
        <taxon>Spermatophyta</taxon>
        <taxon>Magnoliopsida</taxon>
        <taxon>eudicotyledons</taxon>
        <taxon>Gunneridae</taxon>
        <taxon>Pentapetalae</taxon>
        <taxon>rosids</taxon>
        <taxon>malvids</taxon>
        <taxon>Brassicales</taxon>
        <taxon>Brassicaceae</taxon>
        <taxon>Brassiceae</taxon>
        <taxon>Eruca</taxon>
    </lineage>
</organism>
<dbReference type="PANTHER" id="PTHR12048">
    <property type="entry name" value="CCAAT-BINDING FACTOR-RELATED"/>
    <property type="match status" value="1"/>
</dbReference>
<dbReference type="EMBL" id="CAKOAT010195488">
    <property type="protein sequence ID" value="CAH8354607.1"/>
    <property type="molecule type" value="Genomic_DNA"/>
</dbReference>
<feature type="non-terminal residue" evidence="3">
    <location>
        <position position="1"/>
    </location>
</feature>
<dbReference type="Pfam" id="PF03914">
    <property type="entry name" value="CBF"/>
    <property type="match status" value="1"/>
</dbReference>
<dbReference type="PANTHER" id="PTHR12048:SF0">
    <property type="entry name" value="CCAAT_ENHANCER-BINDING PROTEIN ZETA"/>
    <property type="match status" value="1"/>
</dbReference>
<reference evidence="3 4" key="1">
    <citation type="submission" date="2022-03" db="EMBL/GenBank/DDBJ databases">
        <authorList>
            <person name="Macdonald S."/>
            <person name="Ahmed S."/>
            <person name="Newling K."/>
        </authorList>
    </citation>
    <scope>NUCLEOTIDE SEQUENCE [LARGE SCALE GENOMIC DNA]</scope>
</reference>
<gene>
    <name evidence="3" type="ORF">ERUC_LOCUS20362</name>
</gene>